<feature type="compositionally biased region" description="Polar residues" evidence="2">
    <location>
        <begin position="7"/>
        <end position="17"/>
    </location>
</feature>
<dbReference type="EMBL" id="BAAAKJ010000078">
    <property type="protein sequence ID" value="GAA1389099.1"/>
    <property type="molecule type" value="Genomic_DNA"/>
</dbReference>
<dbReference type="Proteomes" id="UP001499863">
    <property type="component" value="Unassembled WGS sequence"/>
</dbReference>
<organism evidence="3 4">
    <name type="scientific">Kitasatospora putterlickiae</name>
    <dbReference type="NCBI Taxonomy" id="221725"/>
    <lineage>
        <taxon>Bacteria</taxon>
        <taxon>Bacillati</taxon>
        <taxon>Actinomycetota</taxon>
        <taxon>Actinomycetes</taxon>
        <taxon>Kitasatosporales</taxon>
        <taxon>Streptomycetaceae</taxon>
        <taxon>Kitasatospora</taxon>
    </lineage>
</organism>
<evidence type="ECO:0000256" key="2">
    <source>
        <dbReference type="SAM" id="MobiDB-lite"/>
    </source>
</evidence>
<evidence type="ECO:0000256" key="1">
    <source>
        <dbReference type="ARBA" id="ARBA00010759"/>
    </source>
</evidence>
<accession>A0ABN1XSK6</accession>
<proteinExistence type="inferred from homology"/>
<feature type="region of interest" description="Disordered" evidence="2">
    <location>
        <begin position="1"/>
        <end position="20"/>
    </location>
</feature>
<evidence type="ECO:0000313" key="4">
    <source>
        <dbReference type="Proteomes" id="UP001499863"/>
    </source>
</evidence>
<dbReference type="InterPro" id="IPR036821">
    <property type="entry name" value="Peptide_deformylase_sf"/>
</dbReference>
<sequence>MPDSRPASASSGNNRVTAATGRVPIEGHGYFARCLQHETDHLAGGLYIDRLAARGRRTALRRMAERQAEVFAKRAARAEELAALRRA</sequence>
<evidence type="ECO:0000313" key="3">
    <source>
        <dbReference type="EMBL" id="GAA1389099.1"/>
    </source>
</evidence>
<comment type="similarity">
    <text evidence="1">Belongs to the polypeptide deformylase family.</text>
</comment>
<reference evidence="3 4" key="1">
    <citation type="journal article" date="2019" name="Int. J. Syst. Evol. Microbiol.">
        <title>The Global Catalogue of Microorganisms (GCM) 10K type strain sequencing project: providing services to taxonomists for standard genome sequencing and annotation.</title>
        <authorList>
            <consortium name="The Broad Institute Genomics Platform"/>
            <consortium name="The Broad Institute Genome Sequencing Center for Infectious Disease"/>
            <person name="Wu L."/>
            <person name="Ma J."/>
        </authorList>
    </citation>
    <scope>NUCLEOTIDE SEQUENCE [LARGE SCALE GENOMIC DNA]</scope>
    <source>
        <strain evidence="3 4">JCM 12393</strain>
    </source>
</reference>
<dbReference type="Pfam" id="PF01327">
    <property type="entry name" value="Pep_deformylase"/>
    <property type="match status" value="1"/>
</dbReference>
<evidence type="ECO:0008006" key="5">
    <source>
        <dbReference type="Google" id="ProtNLM"/>
    </source>
</evidence>
<dbReference type="InterPro" id="IPR023635">
    <property type="entry name" value="Peptide_deformylase"/>
</dbReference>
<keyword evidence="4" id="KW-1185">Reference proteome</keyword>
<dbReference type="SUPFAM" id="SSF56420">
    <property type="entry name" value="Peptide deformylase"/>
    <property type="match status" value="1"/>
</dbReference>
<name>A0ABN1XSK6_9ACTN</name>
<dbReference type="Gene3D" id="3.90.45.10">
    <property type="entry name" value="Peptide deformylase"/>
    <property type="match status" value="1"/>
</dbReference>
<protein>
    <recommendedName>
        <fullName evidence="5">Peptide deformylase</fullName>
    </recommendedName>
</protein>
<comment type="caution">
    <text evidence="3">The sequence shown here is derived from an EMBL/GenBank/DDBJ whole genome shotgun (WGS) entry which is preliminary data.</text>
</comment>
<gene>
    <name evidence="3" type="ORF">GCM10009639_16410</name>
</gene>